<name>A0A379C1Y8_9FIRM</name>
<dbReference type="EMBL" id="UGSZ01000001">
    <property type="protein sequence ID" value="SUB56263.1"/>
    <property type="molecule type" value="Genomic_DNA"/>
</dbReference>
<sequence>MNRKKYLIIIRYIFIVLLALFAIIAISSMYIVLKLGSGYYREGMEGFIADIVVRVFMSIVVIIFLIGTFFVRESTKTIVIWWICLIISIVGIFYALRAPILDLAYLNHPQSIKLDYVSFEVDCNHEYIVTHKLKGYTENGDIEIFDINSDTLDIEKEKWKDDENVLANVKYLPHTGVLMSYKTYREKSR</sequence>
<dbReference type="AlphaFoldDB" id="A0A379C1Y8"/>
<accession>A0A379C1Y8</accession>
<proteinExistence type="predicted"/>
<reference evidence="2 3" key="1">
    <citation type="submission" date="2018-06" db="EMBL/GenBank/DDBJ databases">
        <authorList>
            <consortium name="Pathogen Informatics"/>
            <person name="Doyle S."/>
        </authorList>
    </citation>
    <scope>NUCLEOTIDE SEQUENCE [LARGE SCALE GENOMIC DNA]</scope>
    <source>
        <strain evidence="2 3">NCTC13149</strain>
    </source>
</reference>
<feature type="transmembrane region" description="Helical" evidence="1">
    <location>
        <begin position="51"/>
        <end position="71"/>
    </location>
</feature>
<dbReference type="RefSeq" id="WP_019034178.1">
    <property type="nucleotide sequence ID" value="NZ_UGSZ01000001.1"/>
</dbReference>
<protein>
    <submittedName>
        <fullName evidence="2">Uncharacterized protein</fullName>
    </submittedName>
</protein>
<evidence type="ECO:0000313" key="3">
    <source>
        <dbReference type="Proteomes" id="UP000255517"/>
    </source>
</evidence>
<gene>
    <name evidence="2" type="ORF">NCTC13149_00033</name>
</gene>
<keyword evidence="1" id="KW-0812">Transmembrane</keyword>
<dbReference type="Proteomes" id="UP000255517">
    <property type="component" value="Unassembled WGS sequence"/>
</dbReference>
<evidence type="ECO:0000313" key="2">
    <source>
        <dbReference type="EMBL" id="SUB56263.1"/>
    </source>
</evidence>
<organism evidence="2 3">
    <name type="scientific">Peptoniphilus lacrimalis</name>
    <dbReference type="NCBI Taxonomy" id="33031"/>
    <lineage>
        <taxon>Bacteria</taxon>
        <taxon>Bacillati</taxon>
        <taxon>Bacillota</taxon>
        <taxon>Tissierellia</taxon>
        <taxon>Tissierellales</taxon>
        <taxon>Peptoniphilaceae</taxon>
        <taxon>Peptoniphilus</taxon>
    </lineage>
</organism>
<feature type="transmembrane region" description="Helical" evidence="1">
    <location>
        <begin position="78"/>
        <end position="96"/>
    </location>
</feature>
<keyword evidence="1" id="KW-0472">Membrane</keyword>
<keyword evidence="1" id="KW-1133">Transmembrane helix</keyword>
<feature type="transmembrane region" description="Helical" evidence="1">
    <location>
        <begin position="12"/>
        <end position="31"/>
    </location>
</feature>
<dbReference type="OrthoDB" id="1693021at2"/>
<evidence type="ECO:0000256" key="1">
    <source>
        <dbReference type="SAM" id="Phobius"/>
    </source>
</evidence>
<dbReference type="STRING" id="1122949.GCA_000378725_00104"/>